<feature type="transmembrane region" description="Helical" evidence="6">
    <location>
        <begin position="32"/>
        <end position="50"/>
    </location>
</feature>
<dbReference type="AlphaFoldDB" id="A0A4Y8LKN6"/>
<keyword evidence="2 6" id="KW-1003">Cell membrane</keyword>
<dbReference type="PANTHER" id="PTHR12677:SF59">
    <property type="entry name" value="GOLGI APPARATUS MEMBRANE PROTEIN TVP38-RELATED"/>
    <property type="match status" value="1"/>
</dbReference>
<dbReference type="OrthoDB" id="9812980at2"/>
<keyword evidence="5 6" id="KW-0472">Membrane</keyword>
<evidence type="ECO:0000259" key="7">
    <source>
        <dbReference type="Pfam" id="PF09335"/>
    </source>
</evidence>
<feature type="transmembrane region" description="Helical" evidence="6">
    <location>
        <begin position="185"/>
        <end position="202"/>
    </location>
</feature>
<comment type="caution">
    <text evidence="8">The sequence shown here is derived from an EMBL/GenBank/DDBJ whole genome shotgun (WGS) entry which is preliminary data.</text>
</comment>
<feature type="domain" description="VTT" evidence="7">
    <location>
        <begin position="59"/>
        <end position="174"/>
    </location>
</feature>
<comment type="caution">
    <text evidence="6">Lacks conserved residue(s) required for the propagation of feature annotation.</text>
</comment>
<sequence length="220" mass="23970">MKKWSGLLLIAAVVAGLIVLNQTVLDLSPERIRNWILSFGLLAPILYVMLYTFRPFILFPASVLSLAGGLAFGPLYGTLLTMTGATAGAILAFMFAKKAGAKRVEAKLGKRGEKLQHQLEHNGFFIVLLLRLVPLFNFDLISYAAGASKIRLLPFALATLIGIIPGTFAYTFLGFSTGSDSAETIVLAVTIFAVIFIIPMLFRKKIKSYLQGRAQENESP</sequence>
<keyword evidence="4 6" id="KW-1133">Transmembrane helix</keyword>
<evidence type="ECO:0000256" key="5">
    <source>
        <dbReference type="ARBA" id="ARBA00023136"/>
    </source>
</evidence>
<evidence type="ECO:0000313" key="8">
    <source>
        <dbReference type="EMBL" id="TFE02329.1"/>
    </source>
</evidence>
<name>A0A4Y8LKN6_9BACL</name>
<keyword evidence="3 6" id="KW-0812">Transmembrane</keyword>
<gene>
    <name evidence="8" type="ORF">E2626_07055</name>
</gene>
<protein>
    <recommendedName>
        <fullName evidence="6">TVP38/TMEM64 family membrane protein</fullName>
    </recommendedName>
</protein>
<accession>A0A4Y8LKN6</accession>
<comment type="subcellular location">
    <subcellularLocation>
        <location evidence="1 6">Cell membrane</location>
        <topology evidence="1 6">Multi-pass membrane protein</topology>
    </subcellularLocation>
</comment>
<proteinExistence type="inferred from homology"/>
<dbReference type="InterPro" id="IPR015414">
    <property type="entry name" value="TMEM64"/>
</dbReference>
<keyword evidence="9" id="KW-1185">Reference proteome</keyword>
<dbReference type="PANTHER" id="PTHR12677">
    <property type="entry name" value="GOLGI APPARATUS MEMBRANE PROTEIN TVP38-RELATED"/>
    <property type="match status" value="1"/>
</dbReference>
<dbReference type="EMBL" id="SORX01000003">
    <property type="protein sequence ID" value="TFE02329.1"/>
    <property type="molecule type" value="Genomic_DNA"/>
</dbReference>
<dbReference type="Pfam" id="PF09335">
    <property type="entry name" value="VTT_dom"/>
    <property type="match status" value="1"/>
</dbReference>
<dbReference type="GO" id="GO:0005886">
    <property type="term" value="C:plasma membrane"/>
    <property type="evidence" value="ECO:0007669"/>
    <property type="project" value="UniProtKB-SubCell"/>
</dbReference>
<evidence type="ECO:0000256" key="1">
    <source>
        <dbReference type="ARBA" id="ARBA00004651"/>
    </source>
</evidence>
<dbReference type="InterPro" id="IPR032816">
    <property type="entry name" value="VTT_dom"/>
</dbReference>
<evidence type="ECO:0000256" key="2">
    <source>
        <dbReference type="ARBA" id="ARBA00022475"/>
    </source>
</evidence>
<evidence type="ECO:0000256" key="4">
    <source>
        <dbReference type="ARBA" id="ARBA00022989"/>
    </source>
</evidence>
<reference evidence="8 9" key="1">
    <citation type="submission" date="2019-03" db="EMBL/GenBank/DDBJ databases">
        <authorList>
            <person name="Yang Y."/>
        </authorList>
    </citation>
    <scope>NUCLEOTIDE SEQUENCE [LARGE SCALE GENOMIC DNA]</scope>
    <source>
        <strain evidence="8 9">ASL-1</strain>
    </source>
</reference>
<feature type="transmembrane region" description="Helical" evidence="6">
    <location>
        <begin position="152"/>
        <end position="173"/>
    </location>
</feature>
<evidence type="ECO:0000256" key="6">
    <source>
        <dbReference type="RuleBase" id="RU366058"/>
    </source>
</evidence>
<evidence type="ECO:0000256" key="3">
    <source>
        <dbReference type="ARBA" id="ARBA00022692"/>
    </source>
</evidence>
<dbReference type="RefSeq" id="WP_134381030.1">
    <property type="nucleotide sequence ID" value="NZ_SORX01000003.1"/>
</dbReference>
<comment type="similarity">
    <text evidence="6">Belongs to the TVP38/TMEM64 family.</text>
</comment>
<evidence type="ECO:0000313" key="9">
    <source>
        <dbReference type="Proteomes" id="UP000297776"/>
    </source>
</evidence>
<dbReference type="Proteomes" id="UP000297776">
    <property type="component" value="Unassembled WGS sequence"/>
</dbReference>
<organism evidence="8 9">
    <name type="scientific">Jeotgalibacillus salarius</name>
    <dbReference type="NCBI Taxonomy" id="546023"/>
    <lineage>
        <taxon>Bacteria</taxon>
        <taxon>Bacillati</taxon>
        <taxon>Bacillota</taxon>
        <taxon>Bacilli</taxon>
        <taxon>Bacillales</taxon>
        <taxon>Caryophanaceae</taxon>
        <taxon>Jeotgalibacillus</taxon>
    </lineage>
</organism>